<dbReference type="InterPro" id="IPR000719">
    <property type="entry name" value="Prot_kinase_dom"/>
</dbReference>
<proteinExistence type="predicted"/>
<feature type="compositionally biased region" description="Polar residues" evidence="5">
    <location>
        <begin position="247"/>
        <end position="258"/>
    </location>
</feature>
<protein>
    <recommendedName>
        <fullName evidence="7">Protein kinase domain-containing protein</fullName>
    </recommendedName>
</protein>
<evidence type="ECO:0000256" key="3">
    <source>
        <dbReference type="ARBA" id="ARBA00022777"/>
    </source>
</evidence>
<feature type="transmembrane region" description="Helical" evidence="6">
    <location>
        <begin position="337"/>
        <end position="363"/>
    </location>
</feature>
<evidence type="ECO:0000256" key="4">
    <source>
        <dbReference type="ARBA" id="ARBA00022840"/>
    </source>
</evidence>
<evidence type="ECO:0000259" key="7">
    <source>
        <dbReference type="PROSITE" id="PS50011"/>
    </source>
</evidence>
<feature type="region of interest" description="Disordered" evidence="5">
    <location>
        <begin position="460"/>
        <end position="494"/>
    </location>
</feature>
<feature type="compositionally biased region" description="Low complexity" evidence="5">
    <location>
        <begin position="261"/>
        <end position="291"/>
    </location>
</feature>
<dbReference type="RefSeq" id="WP_146851158.1">
    <property type="nucleotide sequence ID" value="NZ_BKAG01000019.1"/>
</dbReference>
<name>A0A512MA30_9BACT</name>
<dbReference type="PANTHER" id="PTHR43289:SF6">
    <property type="entry name" value="SERINE_THREONINE-PROTEIN KINASE NEKL-3"/>
    <property type="match status" value="1"/>
</dbReference>
<feature type="domain" description="Protein kinase" evidence="7">
    <location>
        <begin position="23"/>
        <end position="272"/>
    </location>
</feature>
<dbReference type="OrthoDB" id="187640at2"/>
<dbReference type="Pfam" id="PF00069">
    <property type="entry name" value="Pkinase"/>
    <property type="match status" value="1"/>
</dbReference>
<feature type="region of interest" description="Disordered" evidence="5">
    <location>
        <begin position="391"/>
        <end position="418"/>
    </location>
</feature>
<feature type="compositionally biased region" description="Low complexity" evidence="5">
    <location>
        <begin position="303"/>
        <end position="312"/>
    </location>
</feature>
<keyword evidence="6" id="KW-1133">Transmembrane helix</keyword>
<gene>
    <name evidence="8" type="ORF">BGE01nite_28730</name>
</gene>
<feature type="compositionally biased region" description="Pro residues" evidence="5">
    <location>
        <begin position="313"/>
        <end position="325"/>
    </location>
</feature>
<keyword evidence="1" id="KW-0808">Transferase</keyword>
<dbReference type="EMBL" id="BKAG01000019">
    <property type="protein sequence ID" value="GEP43582.1"/>
    <property type="molecule type" value="Genomic_DNA"/>
</dbReference>
<accession>A0A512MA30</accession>
<evidence type="ECO:0000256" key="5">
    <source>
        <dbReference type="SAM" id="MobiDB-lite"/>
    </source>
</evidence>
<dbReference type="AlphaFoldDB" id="A0A512MA30"/>
<evidence type="ECO:0000313" key="8">
    <source>
        <dbReference type="EMBL" id="GEP43582.1"/>
    </source>
</evidence>
<dbReference type="Proteomes" id="UP000321577">
    <property type="component" value="Unassembled WGS sequence"/>
</dbReference>
<keyword evidence="6" id="KW-0472">Membrane</keyword>
<dbReference type="Gene3D" id="3.30.200.20">
    <property type="entry name" value="Phosphorylase Kinase, domain 1"/>
    <property type="match status" value="1"/>
</dbReference>
<dbReference type="InterPro" id="IPR011009">
    <property type="entry name" value="Kinase-like_dom_sf"/>
</dbReference>
<keyword evidence="9" id="KW-1185">Reference proteome</keyword>
<keyword evidence="6" id="KW-0812">Transmembrane</keyword>
<evidence type="ECO:0000256" key="6">
    <source>
        <dbReference type="SAM" id="Phobius"/>
    </source>
</evidence>
<reference evidence="8 9" key="1">
    <citation type="submission" date="2019-07" db="EMBL/GenBank/DDBJ databases">
        <title>Whole genome shotgun sequence of Brevifollis gellanilyticus NBRC 108608.</title>
        <authorList>
            <person name="Hosoyama A."/>
            <person name="Uohara A."/>
            <person name="Ohji S."/>
            <person name="Ichikawa N."/>
        </authorList>
    </citation>
    <scope>NUCLEOTIDE SEQUENCE [LARGE SCALE GENOMIC DNA]</scope>
    <source>
        <strain evidence="8 9">NBRC 108608</strain>
    </source>
</reference>
<dbReference type="SUPFAM" id="SSF56112">
    <property type="entry name" value="Protein kinase-like (PK-like)"/>
    <property type="match status" value="1"/>
</dbReference>
<organism evidence="8 9">
    <name type="scientific">Brevifollis gellanilyticus</name>
    <dbReference type="NCBI Taxonomy" id="748831"/>
    <lineage>
        <taxon>Bacteria</taxon>
        <taxon>Pseudomonadati</taxon>
        <taxon>Verrucomicrobiota</taxon>
        <taxon>Verrucomicrobiia</taxon>
        <taxon>Verrucomicrobiales</taxon>
        <taxon>Verrucomicrobiaceae</taxon>
    </lineage>
</organism>
<evidence type="ECO:0000256" key="2">
    <source>
        <dbReference type="ARBA" id="ARBA00022741"/>
    </source>
</evidence>
<comment type="caution">
    <text evidence="8">The sequence shown here is derived from an EMBL/GenBank/DDBJ whole genome shotgun (WGS) entry which is preliminary data.</text>
</comment>
<feature type="region of interest" description="Disordered" evidence="5">
    <location>
        <begin position="247"/>
        <end position="327"/>
    </location>
</feature>
<dbReference type="PANTHER" id="PTHR43289">
    <property type="entry name" value="MITOGEN-ACTIVATED PROTEIN KINASE KINASE KINASE 20-RELATED"/>
    <property type="match status" value="1"/>
</dbReference>
<sequence length="494" mass="53364">MSDISPTADFPTAEELGSALPQYEIEERISVGEESAIYLARQPALDRAVMIRVMAEPSMGAAGRLMERLRARARIVHPRIVAVYDFGRAISGHLYLVTEHVDGRVLSDLIQERQVPPKLGYSYALQVCDILSMLHEQGLKHGALNSRTVLVDEEGQLKITGVGMSITPSGEISWLHESEASITGDLTDLGALLHEMFGREPLPEDGRVSRNLPPAFGAVIRRCVQLETTRRYTSAAEVREALVQALKTQQQGASTKSAGTPAADPPSAHAARPAPAPAPARASRPAPVSAPAAPPPVSHSHEPAVPATHAPPRYAPGRPPPPVVRPQPSFMKKLDDFLWACLRASLHLSIFLVAAVVMLIFYVMKDKIVLKDPNDPDSAREEAAMPGQMLGKLPEAPQLPQAPVTAPSSPITLPPPAPAADPLAALKAEYRNAVQSEATAALDKVRLNELPFFQKELQRLQNGESVPDTDEPNLPAALKRLRDDYRSKKAALGK</sequence>
<evidence type="ECO:0000256" key="1">
    <source>
        <dbReference type="ARBA" id="ARBA00022679"/>
    </source>
</evidence>
<evidence type="ECO:0000313" key="9">
    <source>
        <dbReference type="Proteomes" id="UP000321577"/>
    </source>
</evidence>
<dbReference type="GO" id="GO:0005524">
    <property type="term" value="F:ATP binding"/>
    <property type="evidence" value="ECO:0007669"/>
    <property type="project" value="UniProtKB-KW"/>
</dbReference>
<keyword evidence="3" id="KW-0418">Kinase</keyword>
<keyword evidence="4" id="KW-0067">ATP-binding</keyword>
<keyword evidence="2" id="KW-0547">Nucleotide-binding</keyword>
<dbReference type="GO" id="GO:0004674">
    <property type="term" value="F:protein serine/threonine kinase activity"/>
    <property type="evidence" value="ECO:0007669"/>
    <property type="project" value="TreeGrafter"/>
</dbReference>
<dbReference type="PROSITE" id="PS50011">
    <property type="entry name" value="PROTEIN_KINASE_DOM"/>
    <property type="match status" value="1"/>
</dbReference>
<dbReference type="Gene3D" id="1.10.510.10">
    <property type="entry name" value="Transferase(Phosphotransferase) domain 1"/>
    <property type="match status" value="1"/>
</dbReference>